<sequence>MHSLLLLSALLATLATANPISNTKREINPNTVNILTAAELTTQRNALLLAQSESAPGSIYLSTINNFPALGPTGLAAAVGFVNACGLNTPHWHPRANEFLTVVQGTLIGALLLENDGGFGNVVGGAPPVRGPYQQIETTLSNYTGMLFPRGLIHWQFNPECEPAVFVAGFDINDPGRVEAARGFFSGTPDEVLEASAGYSEFLTPEQVAGLRPELTSDFTAIVESCAKRCGIPYEAPSASLSAYPSATSGY</sequence>
<reference evidence="8" key="1">
    <citation type="submission" date="2021-05" db="EMBL/GenBank/DDBJ databases">
        <authorList>
            <person name="Stam R."/>
        </authorList>
    </citation>
    <scope>NUCLEOTIDE SEQUENCE</scope>
    <source>
        <strain evidence="8">CS162</strain>
    </source>
</reference>
<organism evidence="8 9">
    <name type="scientific">Alternaria atra</name>
    <dbReference type="NCBI Taxonomy" id="119953"/>
    <lineage>
        <taxon>Eukaryota</taxon>
        <taxon>Fungi</taxon>
        <taxon>Dikarya</taxon>
        <taxon>Ascomycota</taxon>
        <taxon>Pezizomycotina</taxon>
        <taxon>Dothideomycetes</taxon>
        <taxon>Pleosporomycetidae</taxon>
        <taxon>Pleosporales</taxon>
        <taxon>Pleosporineae</taxon>
        <taxon>Pleosporaceae</taxon>
        <taxon>Alternaria</taxon>
        <taxon>Alternaria sect. Ulocladioides</taxon>
    </lineage>
</organism>
<evidence type="ECO:0000256" key="6">
    <source>
        <dbReference type="SAM" id="SignalP"/>
    </source>
</evidence>
<keyword evidence="6" id="KW-0732">Signal</keyword>
<dbReference type="InterPro" id="IPR011051">
    <property type="entry name" value="RmlC_Cupin_sf"/>
</dbReference>
<dbReference type="OrthoDB" id="1921208at2759"/>
<keyword evidence="4" id="KW-0479">Metal-binding</keyword>
<dbReference type="Proteomes" id="UP000676310">
    <property type="component" value="Unassembled WGS sequence"/>
</dbReference>
<evidence type="ECO:0000256" key="4">
    <source>
        <dbReference type="ARBA" id="ARBA00022723"/>
    </source>
</evidence>
<dbReference type="RefSeq" id="XP_043164751.1">
    <property type="nucleotide sequence ID" value="XM_043308816.1"/>
</dbReference>
<dbReference type="GO" id="GO:0005576">
    <property type="term" value="C:extracellular region"/>
    <property type="evidence" value="ECO:0007669"/>
    <property type="project" value="UniProtKB-SubCell"/>
</dbReference>
<protein>
    <recommendedName>
        <fullName evidence="7">Cupin type-1 domain-containing protein</fullName>
    </recommendedName>
</protein>
<evidence type="ECO:0000313" key="9">
    <source>
        <dbReference type="Proteomes" id="UP000676310"/>
    </source>
</evidence>
<comment type="subcellular location">
    <subcellularLocation>
        <location evidence="1">Secreted</location>
    </subcellularLocation>
</comment>
<dbReference type="SMART" id="SM00835">
    <property type="entry name" value="Cupin_1"/>
    <property type="match status" value="1"/>
</dbReference>
<accession>A0A8J2HVQ2</accession>
<dbReference type="Gene3D" id="2.60.120.10">
    <property type="entry name" value="Jelly Rolls"/>
    <property type="match status" value="1"/>
</dbReference>
<evidence type="ECO:0000256" key="3">
    <source>
        <dbReference type="ARBA" id="ARBA00022525"/>
    </source>
</evidence>
<dbReference type="InterPro" id="IPR006045">
    <property type="entry name" value="Cupin_1"/>
</dbReference>
<name>A0A8J2HVQ2_9PLEO</name>
<dbReference type="PANTHER" id="PTHR31238">
    <property type="entry name" value="GERMIN-LIKE PROTEIN SUBFAMILY 3 MEMBER 3"/>
    <property type="match status" value="1"/>
</dbReference>
<keyword evidence="5" id="KW-0464">Manganese</keyword>
<dbReference type="InterPro" id="IPR014710">
    <property type="entry name" value="RmlC-like_jellyroll"/>
</dbReference>
<evidence type="ECO:0000256" key="1">
    <source>
        <dbReference type="ARBA" id="ARBA00004613"/>
    </source>
</evidence>
<keyword evidence="3" id="KW-0964">Secreted</keyword>
<feature type="signal peptide" evidence="6">
    <location>
        <begin position="1"/>
        <end position="17"/>
    </location>
</feature>
<gene>
    <name evidence="8" type="ORF">ALTATR162_LOCUS1221</name>
</gene>
<dbReference type="GeneID" id="67012532"/>
<evidence type="ECO:0000256" key="2">
    <source>
        <dbReference type="ARBA" id="ARBA00007456"/>
    </source>
</evidence>
<feature type="chain" id="PRO_5035194026" description="Cupin type-1 domain-containing protein" evidence="6">
    <location>
        <begin position="18"/>
        <end position="251"/>
    </location>
</feature>
<evidence type="ECO:0000313" key="8">
    <source>
        <dbReference type="EMBL" id="CAG5142780.1"/>
    </source>
</evidence>
<evidence type="ECO:0000259" key="7">
    <source>
        <dbReference type="SMART" id="SM00835"/>
    </source>
</evidence>
<comment type="similarity">
    <text evidence="2">Belongs to the germin family.</text>
</comment>
<dbReference type="EMBL" id="CAJRGZ010000015">
    <property type="protein sequence ID" value="CAG5142780.1"/>
    <property type="molecule type" value="Genomic_DNA"/>
</dbReference>
<proteinExistence type="inferred from homology"/>
<comment type="caution">
    <text evidence="8">The sequence shown here is derived from an EMBL/GenBank/DDBJ whole genome shotgun (WGS) entry which is preliminary data.</text>
</comment>
<keyword evidence="9" id="KW-1185">Reference proteome</keyword>
<feature type="domain" description="Cupin type-1" evidence="7">
    <location>
        <begin position="47"/>
        <end position="209"/>
    </location>
</feature>
<dbReference type="SUPFAM" id="SSF51182">
    <property type="entry name" value="RmlC-like cupins"/>
    <property type="match status" value="1"/>
</dbReference>
<dbReference type="AlphaFoldDB" id="A0A8J2HVQ2"/>
<dbReference type="Pfam" id="PF00190">
    <property type="entry name" value="Cupin_1"/>
    <property type="match status" value="1"/>
</dbReference>
<dbReference type="GO" id="GO:0030145">
    <property type="term" value="F:manganese ion binding"/>
    <property type="evidence" value="ECO:0007669"/>
    <property type="project" value="InterPro"/>
</dbReference>
<dbReference type="CDD" id="cd02241">
    <property type="entry name" value="cupin_OxOx"/>
    <property type="match status" value="1"/>
</dbReference>
<evidence type="ECO:0000256" key="5">
    <source>
        <dbReference type="ARBA" id="ARBA00023211"/>
    </source>
</evidence>
<dbReference type="InterPro" id="IPR001929">
    <property type="entry name" value="Germin"/>
</dbReference>